<comment type="catalytic activity">
    <reaction evidence="4">
        <text>a long-chain fatty acid + ATP + CoA = a long-chain fatty acyl-CoA + AMP + diphosphate</text>
        <dbReference type="Rhea" id="RHEA:15421"/>
        <dbReference type="ChEBI" id="CHEBI:30616"/>
        <dbReference type="ChEBI" id="CHEBI:33019"/>
        <dbReference type="ChEBI" id="CHEBI:57287"/>
        <dbReference type="ChEBI" id="CHEBI:57560"/>
        <dbReference type="ChEBI" id="CHEBI:83139"/>
        <dbReference type="ChEBI" id="CHEBI:456215"/>
        <dbReference type="EC" id="6.2.1.3"/>
    </reaction>
</comment>
<dbReference type="PANTHER" id="PTHR43201:SF5">
    <property type="entry name" value="MEDIUM-CHAIN ACYL-COA LIGASE ACSF2, MITOCHONDRIAL"/>
    <property type="match status" value="1"/>
</dbReference>
<dbReference type="AlphaFoldDB" id="A0A1X0DHN7"/>
<dbReference type="InterPro" id="IPR042099">
    <property type="entry name" value="ANL_N_sf"/>
</dbReference>
<dbReference type="EC" id="6.2.1.3" evidence="3"/>
<evidence type="ECO:0000259" key="9">
    <source>
        <dbReference type="Pfam" id="PF00501"/>
    </source>
</evidence>
<dbReference type="NCBIfam" id="NF004837">
    <property type="entry name" value="PRK06187.1"/>
    <property type="match status" value="1"/>
</dbReference>
<dbReference type="FunFam" id="3.30.300.30:FF:000008">
    <property type="entry name" value="2,3-dihydroxybenzoate-AMP ligase"/>
    <property type="match status" value="1"/>
</dbReference>
<dbReference type="InterPro" id="IPR025110">
    <property type="entry name" value="AMP-bd_C"/>
</dbReference>
<proteinExistence type="inferred from homology"/>
<sequence length="538" mass="58264">MEPTQPQEADVTDPAPAPRYLDDRIAHWAATKPDAEAMSYLGRTWTWTQWYDRVRRLAGALTQRGIGRGDVVAFLDKNHPAGVELTLAAASIGAATVVVNFRLAADELVYVLNDSEAKLLIVGAEFAPTVAEVADRIPGLHTIIAVTPDGADGDEYEQLLSASTPVEVSDQRDPHDTVLVMYSSGTTGRPKGVEITHANLLAHIRYSHEGWEFDDGDKCMVSMPLFHVGGSSYVQTPISDGVPAVMTRDVDGAALAGAILAGANRTFLVPAVLAKVLESGPDAVALFGALKTFSYGASPMPLPLLRAALEAWPNTDFIQVYGLTEVCGVITHLGPEDHRDTEHPERLVSAGKLVAHAELRVVDPDTLTDKPVGEQGELWFRTPQLMKGYRNRPAATAEAITPDGWFRTGDIGHIDADGYVFVEDRLKDMIISGGENIYSLEVERVLAEHPAVLEVAVFGVPDEKWGEAVHATVALAPDSGSADVDADALITWCRERLAHYKCPKAVDLMPELPRNPTGKILKKDLRQPFWAGHSRSTV</sequence>
<dbReference type="GO" id="GO:0004467">
    <property type="term" value="F:long-chain fatty acid-CoA ligase activity"/>
    <property type="evidence" value="ECO:0007669"/>
    <property type="project" value="UniProtKB-EC"/>
</dbReference>
<dbReference type="EMBL" id="MVHS01000014">
    <property type="protein sequence ID" value="ORA71370.1"/>
    <property type="molecule type" value="Genomic_DNA"/>
</dbReference>
<evidence type="ECO:0000256" key="2">
    <source>
        <dbReference type="ARBA" id="ARBA00022598"/>
    </source>
</evidence>
<evidence type="ECO:0000313" key="11">
    <source>
        <dbReference type="EMBL" id="ORA71370.1"/>
    </source>
</evidence>
<evidence type="ECO:0000256" key="3">
    <source>
        <dbReference type="ARBA" id="ARBA00026121"/>
    </source>
</evidence>
<accession>A0A1X0DHN7</accession>
<comment type="similarity">
    <text evidence="1">Belongs to the ATP-dependent AMP-binding enzyme family.</text>
</comment>
<keyword evidence="12" id="KW-1185">Reference proteome</keyword>
<dbReference type="PROSITE" id="PS00455">
    <property type="entry name" value="AMP_BINDING"/>
    <property type="match status" value="1"/>
</dbReference>
<evidence type="ECO:0000256" key="6">
    <source>
        <dbReference type="ARBA" id="ARBA00076959"/>
    </source>
</evidence>
<dbReference type="Gene3D" id="3.30.300.30">
    <property type="match status" value="1"/>
</dbReference>
<dbReference type="InterPro" id="IPR000873">
    <property type="entry name" value="AMP-dep_synth/lig_dom"/>
</dbReference>
<gene>
    <name evidence="11" type="ORF">BST26_08500</name>
</gene>
<dbReference type="Pfam" id="PF00501">
    <property type="entry name" value="AMP-binding"/>
    <property type="match status" value="1"/>
</dbReference>
<evidence type="ECO:0000256" key="8">
    <source>
        <dbReference type="ARBA" id="ARBA00083882"/>
    </source>
</evidence>
<dbReference type="InterPro" id="IPR020845">
    <property type="entry name" value="AMP-binding_CS"/>
</dbReference>
<evidence type="ECO:0000256" key="5">
    <source>
        <dbReference type="ARBA" id="ARBA00069710"/>
    </source>
</evidence>
<comment type="caution">
    <text evidence="11">The sequence shown here is derived from an EMBL/GenBank/DDBJ whole genome shotgun (WGS) entry which is preliminary data.</text>
</comment>
<protein>
    <recommendedName>
        <fullName evidence="5">Long-chain-fatty-acid--CoA ligase FadD13</fullName>
        <ecNumber evidence="3">6.2.1.3</ecNumber>
    </recommendedName>
    <alternativeName>
        <fullName evidence="6">Fatty acyl-CoA ligase</fullName>
    </alternativeName>
    <alternativeName>
        <fullName evidence="8">Fatty acyl-CoA synthetase</fullName>
    </alternativeName>
    <alternativeName>
        <fullName evidence="7">Very-long-chain fatty-acyl-CoA synthetase</fullName>
    </alternativeName>
</protein>
<feature type="domain" description="AMP-binding enzyme C-terminal" evidence="10">
    <location>
        <begin position="441"/>
        <end position="519"/>
    </location>
</feature>
<dbReference type="InterPro" id="IPR045851">
    <property type="entry name" value="AMP-bd_C_sf"/>
</dbReference>
<dbReference type="Gene3D" id="3.40.50.12780">
    <property type="entry name" value="N-terminal domain of ligase-like"/>
    <property type="match status" value="1"/>
</dbReference>
<evidence type="ECO:0000256" key="7">
    <source>
        <dbReference type="ARBA" id="ARBA00080667"/>
    </source>
</evidence>
<dbReference type="Proteomes" id="UP000192801">
    <property type="component" value="Unassembled WGS sequence"/>
</dbReference>
<dbReference type="STRING" id="444597.BST26_08500"/>
<evidence type="ECO:0000256" key="4">
    <source>
        <dbReference type="ARBA" id="ARBA00036813"/>
    </source>
</evidence>
<evidence type="ECO:0000313" key="12">
    <source>
        <dbReference type="Proteomes" id="UP000192801"/>
    </source>
</evidence>
<keyword evidence="2 11" id="KW-0436">Ligase</keyword>
<dbReference type="GO" id="GO:0031956">
    <property type="term" value="F:medium-chain fatty acid-CoA ligase activity"/>
    <property type="evidence" value="ECO:0007669"/>
    <property type="project" value="TreeGrafter"/>
</dbReference>
<evidence type="ECO:0000259" key="10">
    <source>
        <dbReference type="Pfam" id="PF13193"/>
    </source>
</evidence>
<dbReference type="PANTHER" id="PTHR43201">
    <property type="entry name" value="ACYL-COA SYNTHETASE"/>
    <property type="match status" value="1"/>
</dbReference>
<organism evidence="11 12">
    <name type="scientific">Mycolicibacterium insubricum</name>
    <dbReference type="NCBI Taxonomy" id="444597"/>
    <lineage>
        <taxon>Bacteria</taxon>
        <taxon>Bacillati</taxon>
        <taxon>Actinomycetota</taxon>
        <taxon>Actinomycetes</taxon>
        <taxon>Mycobacteriales</taxon>
        <taxon>Mycobacteriaceae</taxon>
        <taxon>Mycolicibacterium</taxon>
    </lineage>
</organism>
<name>A0A1X0DHN7_9MYCO</name>
<evidence type="ECO:0000256" key="1">
    <source>
        <dbReference type="ARBA" id="ARBA00006432"/>
    </source>
</evidence>
<dbReference type="Pfam" id="PF13193">
    <property type="entry name" value="AMP-binding_C"/>
    <property type="match status" value="1"/>
</dbReference>
<feature type="domain" description="AMP-dependent synthetase/ligase" evidence="9">
    <location>
        <begin position="26"/>
        <end position="389"/>
    </location>
</feature>
<reference evidence="11 12" key="1">
    <citation type="submission" date="2016-12" db="EMBL/GenBank/DDBJ databases">
        <title>The new phylogeny of genus Mycobacterium.</title>
        <authorList>
            <person name="Tortoli E."/>
            <person name="Trovato A."/>
            <person name="Cirillo D.M."/>
        </authorList>
    </citation>
    <scope>NUCLEOTIDE SEQUENCE [LARGE SCALE GENOMIC DNA]</scope>
    <source>
        <strain evidence="11 12">DSM 45130</strain>
    </source>
</reference>
<dbReference type="SUPFAM" id="SSF56801">
    <property type="entry name" value="Acetyl-CoA synthetase-like"/>
    <property type="match status" value="1"/>
</dbReference>